<evidence type="ECO:0000313" key="3">
    <source>
        <dbReference type="Proteomes" id="UP000776651"/>
    </source>
</evidence>
<feature type="compositionally biased region" description="Basic and acidic residues" evidence="1">
    <location>
        <begin position="175"/>
        <end position="190"/>
    </location>
</feature>
<organism evidence="2 3">
    <name type="scientific">Qipengyuania pacifica</name>
    <dbReference type="NCBI Taxonomy" id="2860199"/>
    <lineage>
        <taxon>Bacteria</taxon>
        <taxon>Pseudomonadati</taxon>
        <taxon>Pseudomonadota</taxon>
        <taxon>Alphaproteobacteria</taxon>
        <taxon>Sphingomonadales</taxon>
        <taxon>Erythrobacteraceae</taxon>
        <taxon>Qipengyuania</taxon>
    </lineage>
</organism>
<evidence type="ECO:0000313" key="2">
    <source>
        <dbReference type="EMBL" id="MBX7488721.1"/>
    </source>
</evidence>
<gene>
    <name evidence="2" type="ORF">K3177_09355</name>
</gene>
<dbReference type="RefSeq" id="WP_221598015.1">
    <property type="nucleotide sequence ID" value="NZ_JAIGNQ010000002.1"/>
</dbReference>
<protein>
    <submittedName>
        <fullName evidence="2">Uncharacterized protein</fullName>
    </submittedName>
</protein>
<feature type="region of interest" description="Disordered" evidence="1">
    <location>
        <begin position="175"/>
        <end position="195"/>
    </location>
</feature>
<comment type="caution">
    <text evidence="2">The sequence shown here is derived from an EMBL/GenBank/DDBJ whole genome shotgun (WGS) entry which is preliminary data.</text>
</comment>
<name>A0ABS7JI38_9SPHN</name>
<dbReference type="EMBL" id="JAIGNQ010000002">
    <property type="protein sequence ID" value="MBX7488721.1"/>
    <property type="molecule type" value="Genomic_DNA"/>
</dbReference>
<dbReference type="Proteomes" id="UP000776651">
    <property type="component" value="Unassembled WGS sequence"/>
</dbReference>
<evidence type="ECO:0000256" key="1">
    <source>
        <dbReference type="SAM" id="MobiDB-lite"/>
    </source>
</evidence>
<proteinExistence type="predicted"/>
<accession>A0ABS7JI38</accession>
<keyword evidence="3" id="KW-1185">Reference proteome</keyword>
<reference evidence="2 3" key="1">
    <citation type="submission" date="2021-08" db="EMBL/GenBank/DDBJ databases">
        <title>Comparative Genomics Analysis of the Genus Qipengyuania Reveals Extensive Genetic Diversity and Metabolic Versatility, Including the Description of Fifteen Novel Species.</title>
        <authorList>
            <person name="Liu Y."/>
        </authorList>
    </citation>
    <scope>NUCLEOTIDE SEQUENCE [LARGE SCALE GENOMIC DNA]</scope>
    <source>
        <strain evidence="2 3">GH25</strain>
    </source>
</reference>
<sequence length="341" mass="38571">MIPSTSPPSTWAEDVFAAGRNDAWKGRLPLKHGTTFQWADVRTDGLGNVLEMPLLRHKWCFGRPEVYIRQIKRTKMQRFHWGTKEVAASRCGSCKIATGCGKLAGERIESSPLIHSALKQWSDFCRAMGGDRQFSGVAGRYWQGFLQAIADHGPWSSRNDELIAEDAKRRLIEGRKADATRKSKDRAAERAHRRSLNLPPTEEFVKAALLERNERCARLEGAAGDATYPPSISKIRADHAKATAAFTADAWMVDALLREHGKKSNPSTIAKAMIRMGRNQDKKYPALRQRVENDLRRVRDCETGSPRLWTAFDFESQQVATELDQIMQELEDPLERVVRGW</sequence>